<dbReference type="InterPro" id="IPR009019">
    <property type="entry name" value="KH_sf_prok-type"/>
</dbReference>
<dbReference type="PANTHER" id="PTHR11760:SF19">
    <property type="entry name" value="SMALL RIBOSOMAL SUBUNIT PROTEIN US3C"/>
    <property type="match status" value="1"/>
</dbReference>
<keyword evidence="7 9" id="KW-0934">Plastid</keyword>
<gene>
    <name evidence="5 9" type="primary">rps3</name>
</gene>
<evidence type="ECO:0000256" key="1">
    <source>
        <dbReference type="ARBA" id="ARBA00010761"/>
    </source>
</evidence>
<dbReference type="Gene3D" id="3.30.1140.32">
    <property type="entry name" value="Ribosomal protein S3, C-terminal domain"/>
    <property type="match status" value="1"/>
</dbReference>
<dbReference type="AlphaFoldDB" id="G1E786"/>
<proteinExistence type="inferred from homology"/>
<evidence type="ECO:0000256" key="7">
    <source>
        <dbReference type="RuleBase" id="RU003626"/>
    </source>
</evidence>
<keyword evidence="2 5" id="KW-0689">Ribosomal protein</keyword>
<dbReference type="GO" id="GO:0022627">
    <property type="term" value="C:cytosolic small ribosomal subunit"/>
    <property type="evidence" value="ECO:0007669"/>
    <property type="project" value="TreeGrafter"/>
</dbReference>
<dbReference type="PROSITE" id="PS00548">
    <property type="entry name" value="RIBOSOMAL_S3"/>
    <property type="match status" value="1"/>
</dbReference>
<organism evidence="9">
    <name type="scientific">Karlodinium veneficum</name>
    <name type="common">Dinoflagellate</name>
    <name type="synonym">Karlodinium micrum</name>
    <dbReference type="NCBI Taxonomy" id="407301"/>
    <lineage>
        <taxon>Eukaryota</taxon>
        <taxon>Sar</taxon>
        <taxon>Alveolata</taxon>
        <taxon>Dinophyceae</taxon>
        <taxon>Gymnodiniales</taxon>
        <taxon>Kareniaceae</taxon>
        <taxon>Karlodinium</taxon>
    </lineage>
</organism>
<comment type="subunit">
    <text evidence="5 7">Part of the 30S ribosomal subunit.</text>
</comment>
<evidence type="ECO:0000313" key="9">
    <source>
        <dbReference type="EMBL" id="AEJ72975.1"/>
    </source>
</evidence>
<dbReference type="InterPro" id="IPR057258">
    <property type="entry name" value="Ribosomal_uS3"/>
</dbReference>
<comment type="similarity">
    <text evidence="1 5 6">Belongs to the universal ribosomal protein uS3 family.</text>
</comment>
<dbReference type="InterPro" id="IPR015946">
    <property type="entry name" value="KH_dom-like_a/b"/>
</dbReference>
<evidence type="ECO:0000259" key="8">
    <source>
        <dbReference type="Pfam" id="PF00189"/>
    </source>
</evidence>
<sequence length="255" mass="30002">MGQKIHPTGFRLGIIRWYNSTWFANFKDYSRDLEEDYKIRRFFDKSNPDKFFNISTRKELEEIYALANIIKVEIHRAYCTANNYYNISIIVHALQPKFILKIKSYLKISLSKLVSNKRQSIYFANYSAYNLSIKPKIFIKTIKVSIHSIQSVIIAKSLGEQLKKRIRHRRALRLTKGTLKKCDVKNFKLQVAGRLNGIAIARTEWIRKGRVPLHTIKANINYTCYRANTKYGVIGIKVWIFKGEVKHLAKGKYWY</sequence>
<evidence type="ECO:0000256" key="3">
    <source>
        <dbReference type="ARBA" id="ARBA00023274"/>
    </source>
</evidence>
<dbReference type="NCBIfam" id="TIGR01009">
    <property type="entry name" value="rpsC_bact"/>
    <property type="match status" value="1"/>
</dbReference>
<dbReference type="GO" id="GO:0003735">
    <property type="term" value="F:structural constituent of ribosome"/>
    <property type="evidence" value="ECO:0007669"/>
    <property type="project" value="InterPro"/>
</dbReference>
<evidence type="ECO:0000256" key="4">
    <source>
        <dbReference type="ARBA" id="ARBA00035154"/>
    </source>
</evidence>
<reference evidence="9" key="1">
    <citation type="journal article" date="2011" name="PLoS ONE">
        <title>Genome evolution of a tertiary dinoflagellate plastid.</title>
        <authorList>
            <person name="Gabrielsen T.M."/>
            <person name="Minge M.A."/>
            <person name="Espelund M."/>
            <person name="Tooming-Klunderud A."/>
            <person name="Patil V."/>
            <person name="Nederbragt A.J."/>
            <person name="Otis C."/>
            <person name="Turmel M."/>
            <person name="Shalchian-Tabrizi K."/>
            <person name="Lemieux C."/>
            <person name="Jakobsen K.S."/>
        </authorList>
    </citation>
    <scope>NUCLEOTIDE SEQUENCE</scope>
</reference>
<dbReference type="SUPFAM" id="SSF54821">
    <property type="entry name" value="Ribosomal protein S3 C-terminal domain"/>
    <property type="match status" value="1"/>
</dbReference>
<dbReference type="SUPFAM" id="SSF54814">
    <property type="entry name" value="Prokaryotic type KH domain (KH-domain type II)"/>
    <property type="match status" value="1"/>
</dbReference>
<name>G1E786_KARVE</name>
<keyword evidence="3 5" id="KW-0687">Ribonucleoprotein</keyword>
<dbReference type="InterPro" id="IPR005704">
    <property type="entry name" value="Ribosomal_uS3_bac-typ"/>
</dbReference>
<comment type="subcellular location">
    <subcellularLocation>
        <location evidence="5 7">Plastid</location>
        <location evidence="5 7">Chloroplast</location>
    </subcellularLocation>
</comment>
<feature type="domain" description="Small ribosomal subunit protein uS3 C-terminal" evidence="8">
    <location>
        <begin position="160"/>
        <end position="240"/>
    </location>
</feature>
<dbReference type="Pfam" id="PF00189">
    <property type="entry name" value="Ribosomal_S3_C"/>
    <property type="match status" value="1"/>
</dbReference>
<dbReference type="HAMAP" id="MF_01309_B">
    <property type="entry name" value="Ribosomal_uS3_B"/>
    <property type="match status" value="1"/>
</dbReference>
<accession>G1E786</accession>
<dbReference type="PANTHER" id="PTHR11760">
    <property type="entry name" value="30S/40S RIBOSOMAL PROTEIN S3"/>
    <property type="match status" value="1"/>
</dbReference>
<geneLocation type="chloroplast" evidence="9"/>
<dbReference type="GO" id="GO:0006412">
    <property type="term" value="P:translation"/>
    <property type="evidence" value="ECO:0007669"/>
    <property type="project" value="UniProtKB-UniRule"/>
</dbReference>
<dbReference type="EMBL" id="JN039300">
    <property type="protein sequence ID" value="AEJ72975.1"/>
    <property type="molecule type" value="Genomic_DNA"/>
</dbReference>
<dbReference type="GO" id="GO:0009507">
    <property type="term" value="C:chloroplast"/>
    <property type="evidence" value="ECO:0007669"/>
    <property type="project" value="UniProtKB-SubCell"/>
</dbReference>
<dbReference type="GO" id="GO:0003723">
    <property type="term" value="F:RNA binding"/>
    <property type="evidence" value="ECO:0007669"/>
    <property type="project" value="InterPro"/>
</dbReference>
<dbReference type="InterPro" id="IPR036419">
    <property type="entry name" value="Ribosomal_S3_C_sf"/>
</dbReference>
<dbReference type="Gene3D" id="3.30.300.20">
    <property type="match status" value="1"/>
</dbReference>
<dbReference type="InterPro" id="IPR001351">
    <property type="entry name" value="Ribosomal_uS3_C"/>
</dbReference>
<dbReference type="InterPro" id="IPR018280">
    <property type="entry name" value="Ribosomal_uS3_CS"/>
</dbReference>
<protein>
    <recommendedName>
        <fullName evidence="4 5">Small ribosomal subunit protein uS3c</fullName>
    </recommendedName>
</protein>
<evidence type="ECO:0000256" key="2">
    <source>
        <dbReference type="ARBA" id="ARBA00022980"/>
    </source>
</evidence>
<evidence type="ECO:0000256" key="5">
    <source>
        <dbReference type="HAMAP-Rule" id="MF_01309"/>
    </source>
</evidence>
<keyword evidence="7 9" id="KW-0150">Chloroplast</keyword>
<dbReference type="CDD" id="cd02412">
    <property type="entry name" value="KH-II_30S_S3"/>
    <property type="match status" value="1"/>
</dbReference>
<evidence type="ECO:0000256" key="6">
    <source>
        <dbReference type="RuleBase" id="RU003624"/>
    </source>
</evidence>